<organism evidence="1 2">
    <name type="scientific">Trichoderma longibrachiatum ATCC 18648</name>
    <dbReference type="NCBI Taxonomy" id="983965"/>
    <lineage>
        <taxon>Eukaryota</taxon>
        <taxon>Fungi</taxon>
        <taxon>Dikarya</taxon>
        <taxon>Ascomycota</taxon>
        <taxon>Pezizomycotina</taxon>
        <taxon>Sordariomycetes</taxon>
        <taxon>Hypocreomycetidae</taxon>
        <taxon>Hypocreales</taxon>
        <taxon>Hypocreaceae</taxon>
        <taxon>Trichoderma</taxon>
    </lineage>
</organism>
<dbReference type="AlphaFoldDB" id="A0A2T4BSH7"/>
<dbReference type="OrthoDB" id="4886093at2759"/>
<protein>
    <submittedName>
        <fullName evidence="1">Uncharacterized protein</fullName>
    </submittedName>
</protein>
<evidence type="ECO:0000313" key="1">
    <source>
        <dbReference type="EMBL" id="PTB72262.1"/>
    </source>
</evidence>
<dbReference type="Proteomes" id="UP000240760">
    <property type="component" value="Unassembled WGS sequence"/>
</dbReference>
<keyword evidence="2" id="KW-1185">Reference proteome</keyword>
<name>A0A2T4BSH7_TRILO</name>
<accession>A0A2T4BSH7</accession>
<reference evidence="1 2" key="1">
    <citation type="submission" date="2016-07" db="EMBL/GenBank/DDBJ databases">
        <title>Multiple horizontal gene transfer events from other fungi enriched the ability of initially mycotrophic Trichoderma (Ascomycota) to feed on dead plant biomass.</title>
        <authorList>
            <consortium name="DOE Joint Genome Institute"/>
            <person name="Aerts A."/>
            <person name="Atanasova L."/>
            <person name="Chenthamara K."/>
            <person name="Zhang J."/>
            <person name="Grujic M."/>
            <person name="Henrissat B."/>
            <person name="Kuo A."/>
            <person name="Salamov A."/>
            <person name="Lipzen A."/>
            <person name="Labutti K."/>
            <person name="Barry K."/>
            <person name="Miao Y."/>
            <person name="Rahimi M.J."/>
            <person name="Shen Q."/>
            <person name="Grigoriev I.V."/>
            <person name="Kubicek C.P."/>
            <person name="Druzhinina I.S."/>
        </authorList>
    </citation>
    <scope>NUCLEOTIDE SEQUENCE [LARGE SCALE GENOMIC DNA]</scope>
    <source>
        <strain evidence="1 2">ATCC 18648</strain>
    </source>
</reference>
<gene>
    <name evidence="1" type="ORF">M440DRAFT_1465691</name>
</gene>
<sequence length="141" mass="15620">MPSASYPIDHNTTAVAILERIKADFLDCRSILLKVIQSRAPYRSTITGNRSNLGDGSKQLDDTLSNTIANLSDLIGERGIPMVGSDGTCHKVRDLRRIEKSLRGNVVEELMDADERREVDYDRLSGKVTSLYNELVGVIRG</sequence>
<dbReference type="EMBL" id="KZ679142">
    <property type="protein sequence ID" value="PTB72262.1"/>
    <property type="molecule type" value="Genomic_DNA"/>
</dbReference>
<evidence type="ECO:0000313" key="2">
    <source>
        <dbReference type="Proteomes" id="UP000240760"/>
    </source>
</evidence>
<proteinExistence type="predicted"/>